<dbReference type="GO" id="GO:0005789">
    <property type="term" value="C:endoplasmic reticulum membrane"/>
    <property type="evidence" value="ECO:0007669"/>
    <property type="project" value="UniProtKB-SubCell"/>
</dbReference>
<comment type="subunit">
    <text evidence="3">Directly interacts with VCP. Interacts with UBQLN1. Forms a complex with VCP and UBQLN1.</text>
</comment>
<dbReference type="RefSeq" id="XP_007294192.1">
    <property type="nucleotide sequence ID" value="XM_007294130.1"/>
</dbReference>
<dbReference type="Pfam" id="PF00789">
    <property type="entry name" value="UBX"/>
    <property type="match status" value="1"/>
</dbReference>
<feature type="compositionally biased region" description="Basic and acidic residues" evidence="6">
    <location>
        <begin position="166"/>
        <end position="194"/>
    </location>
</feature>
<feature type="region of interest" description="Disordered" evidence="6">
    <location>
        <begin position="394"/>
        <end position="457"/>
    </location>
</feature>
<dbReference type="CDD" id="cd01767">
    <property type="entry name" value="UBX"/>
    <property type="match status" value="1"/>
</dbReference>
<feature type="compositionally biased region" description="Basic and acidic residues" evidence="6">
    <location>
        <begin position="424"/>
        <end position="435"/>
    </location>
</feature>
<dbReference type="SMART" id="SM00166">
    <property type="entry name" value="UBX"/>
    <property type="match status" value="1"/>
</dbReference>
<evidence type="ECO:0000256" key="2">
    <source>
        <dbReference type="ARBA" id="ARBA00023230"/>
    </source>
</evidence>
<dbReference type="OrthoDB" id="2445133at2759"/>
<keyword evidence="2" id="KW-0834">Unfolded protein response</keyword>
<dbReference type="AlphaFoldDB" id="K1WE66"/>
<keyword evidence="9" id="KW-1185">Reference proteome</keyword>
<comment type="subcellular location">
    <subcellularLocation>
        <location evidence="1">Endoplasmic reticulum membrane</location>
        <topology evidence="1">Peripheral membrane protein</topology>
    </subcellularLocation>
</comment>
<dbReference type="GO" id="GO:0006986">
    <property type="term" value="P:response to unfolded protein"/>
    <property type="evidence" value="ECO:0007669"/>
    <property type="project" value="UniProtKB-KW"/>
</dbReference>
<feature type="compositionally biased region" description="Basic and acidic residues" evidence="6">
    <location>
        <begin position="214"/>
        <end position="255"/>
    </location>
</feature>
<dbReference type="KEGG" id="mbe:MBM_06303"/>
<dbReference type="SUPFAM" id="SSF52833">
    <property type="entry name" value="Thioredoxin-like"/>
    <property type="match status" value="1"/>
</dbReference>
<dbReference type="InterPro" id="IPR029071">
    <property type="entry name" value="Ubiquitin-like_domsf"/>
</dbReference>
<sequence>MFYQGDLKSGIEKALAESKLVACFVTDSGEESQLWENEFLQEDSLKSALADKTILLRLVAGSEEAGYLAAIFPLPQTPTFVLIHNGNLKEYIASGVQKDEFLKRLEVVMASRGAAETSPATSTSQDAASSSTAGPSSSTQQATTSTNARVEQQTAHLQEVLAERSARLEKQKAEQDAKEKKQRAADAKARREAAESANPRSAADHKYAQQQRQRQQEAREEKARILKRVEDDKAARREAAAARKAQREGKGKEVEISGDSSSASVRGANAKECAVQVRLFDGSTIRSRFPSSGTLAKDVRSWVDEKQEGDVPYTFKQVLSPLPNKNIEASEEEKSLADIGLTPSATLILLPVAGYISAYEGNSNLVSKAVSGGYGIVSSGVGMVTGVLGSFLGGSPSSGPAQTAPPPRQPGAPSSPSVAINVRSLRDREPKKDKQQFYNGNATNFEPRKDDEDGKDD</sequence>
<feature type="region of interest" description="Disordered" evidence="6">
    <location>
        <begin position="113"/>
        <end position="152"/>
    </location>
</feature>
<dbReference type="EMBL" id="JH921441">
    <property type="protein sequence ID" value="EKD15675.1"/>
    <property type="molecule type" value="Genomic_DNA"/>
</dbReference>
<dbReference type="PANTHER" id="PTHR46424:SF1">
    <property type="entry name" value="UBX DOMAIN-CONTAINING PROTEIN 4"/>
    <property type="match status" value="1"/>
</dbReference>
<evidence type="ECO:0000313" key="9">
    <source>
        <dbReference type="Proteomes" id="UP000006753"/>
    </source>
</evidence>
<proteinExistence type="predicted"/>
<accession>K1WE66</accession>
<dbReference type="InterPro" id="IPR036249">
    <property type="entry name" value="Thioredoxin-like_sf"/>
</dbReference>
<feature type="domain" description="UBX" evidence="7">
    <location>
        <begin position="268"/>
        <end position="349"/>
    </location>
</feature>
<evidence type="ECO:0000256" key="3">
    <source>
        <dbReference type="ARBA" id="ARBA00038812"/>
    </source>
</evidence>
<organism evidence="8 9">
    <name type="scientific">Marssonina brunnea f. sp. multigermtubi (strain MB_m1)</name>
    <name type="common">Marssonina leaf spot fungus</name>
    <dbReference type="NCBI Taxonomy" id="1072389"/>
    <lineage>
        <taxon>Eukaryota</taxon>
        <taxon>Fungi</taxon>
        <taxon>Dikarya</taxon>
        <taxon>Ascomycota</taxon>
        <taxon>Pezizomycotina</taxon>
        <taxon>Leotiomycetes</taxon>
        <taxon>Helotiales</taxon>
        <taxon>Drepanopezizaceae</taxon>
        <taxon>Drepanopeziza</taxon>
    </lineage>
</organism>
<dbReference type="GO" id="GO:0036503">
    <property type="term" value="P:ERAD pathway"/>
    <property type="evidence" value="ECO:0007669"/>
    <property type="project" value="TreeGrafter"/>
</dbReference>
<evidence type="ECO:0000256" key="1">
    <source>
        <dbReference type="ARBA" id="ARBA00004406"/>
    </source>
</evidence>
<dbReference type="OMA" id="FEPNNTS"/>
<feature type="compositionally biased region" description="Low complexity" evidence="6">
    <location>
        <begin position="117"/>
        <end position="148"/>
    </location>
</feature>
<feature type="region of interest" description="Disordered" evidence="6">
    <location>
        <begin position="166"/>
        <end position="263"/>
    </location>
</feature>
<dbReference type="SUPFAM" id="SSF54236">
    <property type="entry name" value="Ubiquitin-like"/>
    <property type="match status" value="1"/>
</dbReference>
<dbReference type="Pfam" id="PF23187">
    <property type="entry name" value="UBX7_N"/>
    <property type="match status" value="1"/>
</dbReference>
<evidence type="ECO:0000256" key="5">
    <source>
        <dbReference type="ARBA" id="ARBA00046062"/>
    </source>
</evidence>
<dbReference type="PROSITE" id="PS50033">
    <property type="entry name" value="UBX"/>
    <property type="match status" value="1"/>
</dbReference>
<feature type="compositionally biased region" description="Basic and acidic residues" evidence="6">
    <location>
        <begin position="446"/>
        <end position="457"/>
    </location>
</feature>
<evidence type="ECO:0000256" key="4">
    <source>
        <dbReference type="ARBA" id="ARBA00041575"/>
    </source>
</evidence>
<comment type="function">
    <text evidence="5">Involved in endoplasmic reticulum-associated protein degradation (ERAD). Acts as a platform to recruit both UBQLN1 and VCP to the ER during ERAD.</text>
</comment>
<evidence type="ECO:0000256" key="6">
    <source>
        <dbReference type="SAM" id="MobiDB-lite"/>
    </source>
</evidence>
<gene>
    <name evidence="8" type="ORF">MBM_06303</name>
</gene>
<dbReference type="eggNOG" id="KOG2507">
    <property type="taxonomic scope" value="Eukaryota"/>
</dbReference>
<dbReference type="HOGENOM" id="CLU_035996_1_0_1"/>
<protein>
    <recommendedName>
        <fullName evidence="4">UBX domain-containing protein 2</fullName>
    </recommendedName>
</protein>
<dbReference type="Gene3D" id="3.10.20.90">
    <property type="entry name" value="Phosphatidylinositol 3-kinase Catalytic Subunit, Chain A, domain 1"/>
    <property type="match status" value="1"/>
</dbReference>
<dbReference type="FunCoup" id="K1WE66">
    <property type="interactions" value="105"/>
</dbReference>
<dbReference type="PANTHER" id="PTHR46424">
    <property type="entry name" value="UBX DOMAIN-CONTAINING PROTEIN 4"/>
    <property type="match status" value="1"/>
</dbReference>
<dbReference type="STRING" id="1072389.K1WE66"/>
<name>K1WE66_MARBU</name>
<dbReference type="Proteomes" id="UP000006753">
    <property type="component" value="Unassembled WGS sequence"/>
</dbReference>
<dbReference type="InterPro" id="IPR001012">
    <property type="entry name" value="UBX_dom"/>
</dbReference>
<dbReference type="GeneID" id="18762238"/>
<reference evidence="8 9" key="1">
    <citation type="journal article" date="2012" name="BMC Genomics">
        <title>Sequencing the genome of Marssonina brunnea reveals fungus-poplar co-evolution.</title>
        <authorList>
            <person name="Zhu S."/>
            <person name="Cao Y.-Z."/>
            <person name="Jiang C."/>
            <person name="Tan B.-Y."/>
            <person name="Wang Z."/>
            <person name="Feng S."/>
            <person name="Zhang L."/>
            <person name="Su X.-H."/>
            <person name="Brejova B."/>
            <person name="Vinar T."/>
            <person name="Xu M."/>
            <person name="Wang M.-X."/>
            <person name="Zhang S.-G."/>
            <person name="Huang M.-R."/>
            <person name="Wu R."/>
            <person name="Zhou Y."/>
        </authorList>
    </citation>
    <scope>NUCLEOTIDE SEQUENCE [LARGE SCALE GENOMIC DNA]</scope>
    <source>
        <strain evidence="8 9">MB_m1</strain>
    </source>
</reference>
<evidence type="ECO:0000313" key="8">
    <source>
        <dbReference type="EMBL" id="EKD15675.1"/>
    </source>
</evidence>
<dbReference type="InParanoid" id="K1WE66"/>
<evidence type="ECO:0000259" key="7">
    <source>
        <dbReference type="PROSITE" id="PS50033"/>
    </source>
</evidence>